<keyword evidence="5" id="KW-0997">Cell inner membrane</keyword>
<feature type="transmembrane region" description="Helical" evidence="13">
    <location>
        <begin position="393"/>
        <end position="413"/>
    </location>
</feature>
<feature type="binding site" evidence="12">
    <location>
        <position position="111"/>
    </location>
    <ligand>
        <name>K(+)</name>
        <dbReference type="ChEBI" id="CHEBI:29103"/>
    </ligand>
</feature>
<name>A0AAX2JD54_9FUSO</name>
<dbReference type="GO" id="GO:0015379">
    <property type="term" value="F:potassium:chloride symporter activity"/>
    <property type="evidence" value="ECO:0007669"/>
    <property type="project" value="InterPro"/>
</dbReference>
<feature type="transmembrane region" description="Helical" evidence="13">
    <location>
        <begin position="12"/>
        <end position="31"/>
    </location>
</feature>
<evidence type="ECO:0000256" key="11">
    <source>
        <dbReference type="ARBA" id="ARBA00023136"/>
    </source>
</evidence>
<dbReference type="AlphaFoldDB" id="A0AAX2JD54"/>
<feature type="transmembrane region" description="Helical" evidence="13">
    <location>
        <begin position="71"/>
        <end position="91"/>
    </location>
</feature>
<evidence type="ECO:0000256" key="9">
    <source>
        <dbReference type="ARBA" id="ARBA00022989"/>
    </source>
</evidence>
<evidence type="ECO:0000256" key="8">
    <source>
        <dbReference type="ARBA" id="ARBA00022958"/>
    </source>
</evidence>
<evidence type="ECO:0000256" key="13">
    <source>
        <dbReference type="SAM" id="Phobius"/>
    </source>
</evidence>
<keyword evidence="3" id="KW-0813">Transport</keyword>
<comment type="similarity">
    <text evidence="2">Belongs to the TrkH potassium transport family.</text>
</comment>
<dbReference type="GO" id="GO:0046872">
    <property type="term" value="F:metal ion binding"/>
    <property type="evidence" value="ECO:0007669"/>
    <property type="project" value="UniProtKB-KW"/>
</dbReference>
<dbReference type="RefSeq" id="WP_005980996.1">
    <property type="nucleotide sequence ID" value="NZ_CABKNW010000005.1"/>
</dbReference>
<dbReference type="PANTHER" id="PTHR32024">
    <property type="entry name" value="TRK SYSTEM POTASSIUM UPTAKE PROTEIN TRKG-RELATED"/>
    <property type="match status" value="1"/>
</dbReference>
<keyword evidence="10" id="KW-0406">Ion transport</keyword>
<keyword evidence="7 13" id="KW-0812">Transmembrane</keyword>
<dbReference type="InterPro" id="IPR003445">
    <property type="entry name" value="Cat_transpt"/>
</dbReference>
<gene>
    <name evidence="14" type="primary">trkG_1</name>
    <name evidence="14" type="ORF">NCTC12112_02489</name>
</gene>
<evidence type="ECO:0000256" key="10">
    <source>
        <dbReference type="ARBA" id="ARBA00023065"/>
    </source>
</evidence>
<dbReference type="EMBL" id="LS483487">
    <property type="protein sequence ID" value="SQJ10800.1"/>
    <property type="molecule type" value="Genomic_DNA"/>
</dbReference>
<organism evidence="14 15">
    <name type="scientific">Fusobacterium ulcerans</name>
    <dbReference type="NCBI Taxonomy" id="861"/>
    <lineage>
        <taxon>Bacteria</taxon>
        <taxon>Fusobacteriati</taxon>
        <taxon>Fusobacteriota</taxon>
        <taxon>Fusobacteriia</taxon>
        <taxon>Fusobacteriales</taxon>
        <taxon>Fusobacteriaceae</taxon>
        <taxon>Fusobacterium</taxon>
    </lineage>
</organism>
<keyword evidence="11 13" id="KW-0472">Membrane</keyword>
<evidence type="ECO:0000256" key="4">
    <source>
        <dbReference type="ARBA" id="ARBA00022475"/>
    </source>
</evidence>
<protein>
    <submittedName>
        <fullName evidence="14">Trk system potassium uptake protein trkG</fullName>
    </submittedName>
</protein>
<dbReference type="PANTHER" id="PTHR32024:SF2">
    <property type="entry name" value="TRK SYSTEM POTASSIUM UPTAKE PROTEIN TRKG-RELATED"/>
    <property type="match status" value="1"/>
</dbReference>
<feature type="transmembrane region" description="Helical" evidence="13">
    <location>
        <begin position="182"/>
        <end position="199"/>
    </location>
</feature>
<keyword evidence="4" id="KW-1003">Cell membrane</keyword>
<dbReference type="Pfam" id="PF02386">
    <property type="entry name" value="TrkH"/>
    <property type="match status" value="2"/>
</dbReference>
<comment type="subcellular location">
    <subcellularLocation>
        <location evidence="1">Cell inner membrane</location>
        <topology evidence="1">Multi-pass membrane protein</topology>
    </subcellularLocation>
</comment>
<proteinExistence type="inferred from homology"/>
<feature type="binding site" evidence="12">
    <location>
        <position position="112"/>
    </location>
    <ligand>
        <name>K(+)</name>
        <dbReference type="ChEBI" id="CHEBI:29103"/>
    </ligand>
</feature>
<feature type="binding site" evidence="12">
    <location>
        <position position="314"/>
    </location>
    <ligand>
        <name>K(+)</name>
        <dbReference type="ChEBI" id="CHEBI:29103"/>
    </ligand>
</feature>
<feature type="transmembrane region" description="Helical" evidence="13">
    <location>
        <begin position="129"/>
        <end position="150"/>
    </location>
</feature>
<evidence type="ECO:0000256" key="12">
    <source>
        <dbReference type="PIRSR" id="PIRSR006247-1"/>
    </source>
</evidence>
<keyword evidence="12" id="KW-0479">Metal-binding</keyword>
<feature type="binding site" evidence="12">
    <location>
        <position position="315"/>
    </location>
    <ligand>
        <name>K(+)</name>
        <dbReference type="ChEBI" id="CHEBI:29103"/>
    </ligand>
</feature>
<feature type="transmembrane region" description="Helical" evidence="13">
    <location>
        <begin position="454"/>
        <end position="474"/>
    </location>
</feature>
<feature type="binding site" evidence="12">
    <location>
        <position position="431"/>
    </location>
    <ligand>
        <name>K(+)</name>
        <dbReference type="ChEBI" id="CHEBI:29103"/>
    </ligand>
</feature>
<dbReference type="InterPro" id="IPR004772">
    <property type="entry name" value="TrkH"/>
</dbReference>
<evidence type="ECO:0000256" key="6">
    <source>
        <dbReference type="ARBA" id="ARBA00022538"/>
    </source>
</evidence>
<evidence type="ECO:0000256" key="3">
    <source>
        <dbReference type="ARBA" id="ARBA00022448"/>
    </source>
</evidence>
<keyword evidence="6" id="KW-0633">Potassium transport</keyword>
<feature type="transmembrane region" description="Helical" evidence="13">
    <location>
        <begin position="272"/>
        <end position="292"/>
    </location>
</feature>
<keyword evidence="8 12" id="KW-0630">Potassium</keyword>
<reference evidence="14 15" key="1">
    <citation type="submission" date="2018-06" db="EMBL/GenBank/DDBJ databases">
        <authorList>
            <consortium name="Pathogen Informatics"/>
            <person name="Doyle S."/>
        </authorList>
    </citation>
    <scope>NUCLEOTIDE SEQUENCE [LARGE SCALE GENOMIC DNA]</scope>
    <source>
        <strain evidence="14 15">NCTC12112</strain>
    </source>
</reference>
<accession>A0AAX2JD54</accession>
<evidence type="ECO:0000256" key="5">
    <source>
        <dbReference type="ARBA" id="ARBA00022519"/>
    </source>
</evidence>
<feature type="transmembrane region" description="Helical" evidence="13">
    <location>
        <begin position="40"/>
        <end position="59"/>
    </location>
</feature>
<feature type="transmembrane region" description="Helical" evidence="13">
    <location>
        <begin position="236"/>
        <end position="260"/>
    </location>
</feature>
<dbReference type="GeneID" id="78453769"/>
<evidence type="ECO:0000313" key="14">
    <source>
        <dbReference type="EMBL" id="SQJ10800.1"/>
    </source>
</evidence>
<keyword evidence="9 13" id="KW-1133">Transmembrane helix</keyword>
<evidence type="ECO:0000256" key="2">
    <source>
        <dbReference type="ARBA" id="ARBA00009137"/>
    </source>
</evidence>
<dbReference type="PIRSF" id="PIRSF006247">
    <property type="entry name" value="TrkH"/>
    <property type="match status" value="1"/>
</dbReference>
<sequence length="483" mass="53166">MNNKMVRYVIGHILKIETGFMLIPLALSFFYHEDIIVKKAYFFTIILLLFSSILISKKVPENQKIYAKEGLVIVSASWIALSLFGALPFVFSKRIPSFIDAFFEIVSGFTTTGASILTNVEALEKSLLFWRSFTHLVGGMGVLVLALAILPKNNNQSLHIMKAEVPGPTFGKLVAKMSYNSRILYMIYIFITIVITILLKLGGMPLFDAVVHAFGTVGTGGFGIKNSSIAYYHSSYIDYVLGIGMLLCGMNFNLFYALLLKNYKQVFKNEELKYYCGIVAIAIIAISVNISSSYTSISRLFRDVFFTVSSVITTTGYSTVDFDTWPVFSKTVLLLLMFVGGCAGSTAGGLKVSRIAILFKTVVGEFKKIGTPNRVTNIKMDNKVITKELSSGISTYLMLYITIFLIAILFVAWDSPDFLSAFSAVAATFNNIGPGMGIVGPTSNYASFSAINKVILSLVMLLGRLEIFPILILFSPSLYGKSN</sequence>
<dbReference type="Proteomes" id="UP000249008">
    <property type="component" value="Chromosome 1"/>
</dbReference>
<feature type="transmembrane region" description="Helical" evidence="13">
    <location>
        <begin position="332"/>
        <end position="350"/>
    </location>
</feature>
<dbReference type="GO" id="GO:0005886">
    <property type="term" value="C:plasma membrane"/>
    <property type="evidence" value="ECO:0007669"/>
    <property type="project" value="UniProtKB-SubCell"/>
</dbReference>
<evidence type="ECO:0000256" key="1">
    <source>
        <dbReference type="ARBA" id="ARBA00004429"/>
    </source>
</evidence>
<evidence type="ECO:0000313" key="15">
    <source>
        <dbReference type="Proteomes" id="UP000249008"/>
    </source>
</evidence>
<evidence type="ECO:0000256" key="7">
    <source>
        <dbReference type="ARBA" id="ARBA00022692"/>
    </source>
</evidence>
<feature type="binding site" evidence="12">
    <location>
        <position position="220"/>
    </location>
    <ligand>
        <name>K(+)</name>
        <dbReference type="ChEBI" id="CHEBI:29103"/>
    </ligand>
</feature>
<dbReference type="KEGG" id="ful:C4N20_03030"/>